<dbReference type="InterPro" id="IPR044662">
    <property type="entry name" value="HS1/DABB1-like"/>
</dbReference>
<comment type="subunit">
    <text evidence="1">Homodimer.</text>
</comment>
<evidence type="ECO:0000256" key="1">
    <source>
        <dbReference type="ARBA" id="ARBA00011738"/>
    </source>
</evidence>
<feature type="domain" description="Stress-response A/B barrel" evidence="2">
    <location>
        <begin position="57"/>
        <end position="149"/>
    </location>
</feature>
<organism evidence="3 4">
    <name type="scientific">Salvia divinorum</name>
    <name type="common">Maria pastora</name>
    <name type="synonym">Diviner's sage</name>
    <dbReference type="NCBI Taxonomy" id="28513"/>
    <lineage>
        <taxon>Eukaryota</taxon>
        <taxon>Viridiplantae</taxon>
        <taxon>Streptophyta</taxon>
        <taxon>Embryophyta</taxon>
        <taxon>Tracheophyta</taxon>
        <taxon>Spermatophyta</taxon>
        <taxon>Magnoliopsida</taxon>
        <taxon>eudicotyledons</taxon>
        <taxon>Gunneridae</taxon>
        <taxon>Pentapetalae</taxon>
        <taxon>asterids</taxon>
        <taxon>lamiids</taxon>
        <taxon>Lamiales</taxon>
        <taxon>Lamiaceae</taxon>
        <taxon>Nepetoideae</taxon>
        <taxon>Mentheae</taxon>
        <taxon>Salviinae</taxon>
        <taxon>Salvia</taxon>
        <taxon>Salvia subgen. Calosphace</taxon>
    </lineage>
</organism>
<dbReference type="InterPro" id="IPR013097">
    <property type="entry name" value="Dabb"/>
</dbReference>
<evidence type="ECO:0000313" key="3">
    <source>
        <dbReference type="EMBL" id="KAL1531332.1"/>
    </source>
</evidence>
<comment type="caution">
    <text evidence="3">The sequence shown here is derived from an EMBL/GenBank/DDBJ whole genome shotgun (WGS) entry which is preliminary data.</text>
</comment>
<reference evidence="3 4" key="1">
    <citation type="submission" date="2024-06" db="EMBL/GenBank/DDBJ databases">
        <title>A chromosome level genome sequence of Diviner's sage (Salvia divinorum).</title>
        <authorList>
            <person name="Ford S.A."/>
            <person name="Ro D.-K."/>
            <person name="Ness R.W."/>
            <person name="Phillips M.A."/>
        </authorList>
    </citation>
    <scope>NUCLEOTIDE SEQUENCE [LARGE SCALE GENOMIC DNA]</scope>
    <source>
        <strain evidence="3">SAF-2024a</strain>
        <tissue evidence="3">Leaf</tissue>
    </source>
</reference>
<dbReference type="PROSITE" id="PS51502">
    <property type="entry name" value="S_R_A_B_BARREL"/>
    <property type="match status" value="1"/>
</dbReference>
<dbReference type="Proteomes" id="UP001567538">
    <property type="component" value="Unassembled WGS sequence"/>
</dbReference>
<dbReference type="Pfam" id="PF07876">
    <property type="entry name" value="Dabb"/>
    <property type="match status" value="1"/>
</dbReference>
<evidence type="ECO:0000313" key="4">
    <source>
        <dbReference type="Proteomes" id="UP001567538"/>
    </source>
</evidence>
<dbReference type="SUPFAM" id="SSF54909">
    <property type="entry name" value="Dimeric alpha+beta barrel"/>
    <property type="match status" value="1"/>
</dbReference>
<evidence type="ECO:0000259" key="2">
    <source>
        <dbReference type="PROSITE" id="PS51502"/>
    </source>
</evidence>
<keyword evidence="4" id="KW-1185">Reference proteome</keyword>
<sequence length="159" mass="16970">MLHSRYRSKSDLASNTDIPIHIGVVANYIKPVVDDTMTVDWVAGDISGPVVVPPGVALRLTVMKLKEEEAGKSDVLGIVRGIKEKFHSIEQQTVGENSSPGRSKGFSIGSIAVVNGAKELEALDAQSDLENEQTDKAREFIDGVVVLDYAVPASVPASL</sequence>
<gene>
    <name evidence="3" type="ORF">AAHA92_34019</name>
</gene>
<name>A0ABD1FI54_SALDI</name>
<dbReference type="PANTHER" id="PTHR33178">
    <property type="match status" value="1"/>
</dbReference>
<dbReference type="PANTHER" id="PTHR33178:SF3">
    <property type="entry name" value="STRESS-RESPONSE A_B BARREL DOMAIN-CONTAINING PROTEIN UP3"/>
    <property type="match status" value="1"/>
</dbReference>
<dbReference type="Gene3D" id="3.30.70.100">
    <property type="match status" value="1"/>
</dbReference>
<accession>A0ABD1FI54</accession>
<dbReference type="InterPro" id="IPR011008">
    <property type="entry name" value="Dimeric_a/b-barrel"/>
</dbReference>
<dbReference type="AlphaFoldDB" id="A0ABD1FI54"/>
<protein>
    <recommendedName>
        <fullName evidence="2">Stress-response A/B barrel domain-containing protein</fullName>
    </recommendedName>
</protein>
<dbReference type="EMBL" id="JBEAFC010000015">
    <property type="protein sequence ID" value="KAL1531332.1"/>
    <property type="molecule type" value="Genomic_DNA"/>
</dbReference>
<proteinExistence type="predicted"/>